<evidence type="ECO:0000313" key="2">
    <source>
        <dbReference type="Ensembl" id="ENSLBEP00000023666.1"/>
    </source>
</evidence>
<sequence length="124" mass="14481">SEKRSDEPQLLLEILHSLNNGEFRKFRKFLLSAFQKDSKDIPLLLRYSNDRTKILDVMVQTYGRQSVDETREILKKLMNRTDLVGKLSESSSVSKGKFKKKVLFDYKTLGVQNLDCIFKPLSFF</sequence>
<dbReference type="InParanoid" id="A0A3Q3FSZ7"/>
<dbReference type="SMART" id="SM01289">
    <property type="entry name" value="PYRIN"/>
    <property type="match status" value="1"/>
</dbReference>
<evidence type="ECO:0000313" key="3">
    <source>
        <dbReference type="Proteomes" id="UP000261660"/>
    </source>
</evidence>
<dbReference type="AlphaFoldDB" id="A0A3Q3FSZ7"/>
<evidence type="ECO:0000259" key="1">
    <source>
        <dbReference type="PROSITE" id="PS50824"/>
    </source>
</evidence>
<accession>A0A3Q3FSZ7</accession>
<proteinExistence type="predicted"/>
<feature type="domain" description="Pyrin" evidence="1">
    <location>
        <begin position="3"/>
        <end position="93"/>
    </location>
</feature>
<dbReference type="Ensembl" id="ENSLBET00000024907.1">
    <property type="protein sequence ID" value="ENSLBEP00000023666.1"/>
    <property type="gene ID" value="ENSLBEG00000018161.1"/>
</dbReference>
<dbReference type="SUPFAM" id="SSF47986">
    <property type="entry name" value="DEATH domain"/>
    <property type="match status" value="1"/>
</dbReference>
<dbReference type="Gene3D" id="1.10.533.10">
    <property type="entry name" value="Death Domain, Fas"/>
    <property type="match status" value="1"/>
</dbReference>
<dbReference type="Proteomes" id="UP000261660">
    <property type="component" value="Unplaced"/>
</dbReference>
<dbReference type="GeneTree" id="ENSGT00940000178563"/>
<reference evidence="2" key="1">
    <citation type="submission" date="2025-08" db="UniProtKB">
        <authorList>
            <consortium name="Ensembl"/>
        </authorList>
    </citation>
    <scope>IDENTIFICATION</scope>
</reference>
<organism evidence="2 3">
    <name type="scientific">Labrus bergylta</name>
    <name type="common">ballan wrasse</name>
    <dbReference type="NCBI Taxonomy" id="56723"/>
    <lineage>
        <taxon>Eukaryota</taxon>
        <taxon>Metazoa</taxon>
        <taxon>Chordata</taxon>
        <taxon>Craniata</taxon>
        <taxon>Vertebrata</taxon>
        <taxon>Euteleostomi</taxon>
        <taxon>Actinopterygii</taxon>
        <taxon>Neopterygii</taxon>
        <taxon>Teleostei</taxon>
        <taxon>Neoteleostei</taxon>
        <taxon>Acanthomorphata</taxon>
        <taxon>Eupercaria</taxon>
        <taxon>Labriformes</taxon>
        <taxon>Labridae</taxon>
        <taxon>Labrus</taxon>
    </lineage>
</organism>
<protein>
    <recommendedName>
        <fullName evidence="1">Pyrin domain-containing protein</fullName>
    </recommendedName>
</protein>
<dbReference type="InterPro" id="IPR004020">
    <property type="entry name" value="DAPIN"/>
</dbReference>
<dbReference type="PROSITE" id="PS50824">
    <property type="entry name" value="DAPIN"/>
    <property type="match status" value="1"/>
</dbReference>
<name>A0A3Q3FSZ7_9LABR</name>
<keyword evidence="3" id="KW-1185">Reference proteome</keyword>
<dbReference type="Pfam" id="PF02758">
    <property type="entry name" value="PYRIN"/>
    <property type="match status" value="1"/>
</dbReference>
<dbReference type="InterPro" id="IPR011029">
    <property type="entry name" value="DEATH-like_dom_sf"/>
</dbReference>
<reference evidence="2" key="2">
    <citation type="submission" date="2025-09" db="UniProtKB">
        <authorList>
            <consortium name="Ensembl"/>
        </authorList>
    </citation>
    <scope>IDENTIFICATION</scope>
</reference>